<dbReference type="Pfam" id="PF01208">
    <property type="entry name" value="URO-D"/>
    <property type="match status" value="1"/>
</dbReference>
<protein>
    <submittedName>
        <fullName evidence="2">Methyltransferase</fullName>
    </submittedName>
</protein>
<dbReference type="GO" id="GO:0032259">
    <property type="term" value="P:methylation"/>
    <property type="evidence" value="ECO:0007669"/>
    <property type="project" value="UniProtKB-KW"/>
</dbReference>
<comment type="caution">
    <text evidence="2">The sequence shown here is derived from an EMBL/GenBank/DDBJ whole genome shotgun (WGS) entry which is preliminary data.</text>
</comment>
<dbReference type="GO" id="GO:0006779">
    <property type="term" value="P:porphyrin-containing compound biosynthetic process"/>
    <property type="evidence" value="ECO:0007669"/>
    <property type="project" value="InterPro"/>
</dbReference>
<keyword evidence="2" id="KW-0808">Transferase</keyword>
<dbReference type="GO" id="GO:0004853">
    <property type="term" value="F:uroporphyrinogen decarboxylase activity"/>
    <property type="evidence" value="ECO:0007669"/>
    <property type="project" value="InterPro"/>
</dbReference>
<dbReference type="AlphaFoldDB" id="A0A0D8IY79"/>
<dbReference type="GO" id="GO:0008168">
    <property type="term" value="F:methyltransferase activity"/>
    <property type="evidence" value="ECO:0007669"/>
    <property type="project" value="UniProtKB-KW"/>
</dbReference>
<dbReference type="EMBL" id="JXXK01000041">
    <property type="protein sequence ID" value="KJF38483.1"/>
    <property type="molecule type" value="Genomic_DNA"/>
</dbReference>
<dbReference type="GeneID" id="42858409"/>
<reference evidence="2" key="1">
    <citation type="submission" date="2015-02" db="EMBL/GenBank/DDBJ databases">
        <title>A novel member of the family Ruminococcaceae isolated from human feces.</title>
        <authorList>
            <person name="Shkoporov A.N."/>
            <person name="Chaplin A.V."/>
            <person name="Motuzova O.V."/>
            <person name="Kafarskaia L.I."/>
            <person name="Khokhlova E.V."/>
            <person name="Efimov B.A."/>
        </authorList>
    </citation>
    <scope>NUCLEOTIDE SEQUENCE [LARGE SCALE GENOMIC DNA]</scope>
    <source>
        <strain evidence="2">585-1</strain>
    </source>
</reference>
<dbReference type="PANTHER" id="PTHR47099:SF1">
    <property type="entry name" value="METHYLCOBAMIDE:COM METHYLTRANSFERASE MTBA"/>
    <property type="match status" value="1"/>
</dbReference>
<name>A0A0D8IY79_9FIRM</name>
<dbReference type="SUPFAM" id="SSF51726">
    <property type="entry name" value="UROD/MetE-like"/>
    <property type="match status" value="1"/>
</dbReference>
<dbReference type="InterPro" id="IPR052024">
    <property type="entry name" value="Methanogen_methyltrans"/>
</dbReference>
<dbReference type="InterPro" id="IPR038071">
    <property type="entry name" value="UROD/MetE-like_sf"/>
</dbReference>
<keyword evidence="3" id="KW-1185">Reference proteome</keyword>
<evidence type="ECO:0000313" key="3">
    <source>
        <dbReference type="Proteomes" id="UP000032483"/>
    </source>
</evidence>
<sequence length="376" mass="43552">MGRREDFARTMRHEKPENLIIDFGGNPLSSMEGESENKLLEFLGLGKKQGGDLPFGKTRRLDERLLKYFDIDTRSVGEIFTPQDSHFQKISETEYIDEWGIRRRFTGLYWESVNTPLKGATLEELNAYRFPDPDSIDERQIAAHAARAKELYETTDYVICAEHPVYGIFELGCWMCGFEDFLYRMALDEEWIHRFFERVLEYQKKVIQRYYTAVGPYIHYTSSGDDFATQNAPFVSPDMFRELVKPYFKERIAYTKRFTKAKYLHHSCGSVYRLIDDLVDCGVEILNPIQPKAADMQPRGLKAAYGEKIVFHGGIDTQELLPFASESQIEETVHETIEILNRDGGYIFAAAHNIQPDVNPRSLTVMLNAARKYRRA</sequence>
<evidence type="ECO:0000259" key="1">
    <source>
        <dbReference type="Pfam" id="PF01208"/>
    </source>
</evidence>
<proteinExistence type="predicted"/>
<dbReference type="Proteomes" id="UP000032483">
    <property type="component" value="Unassembled WGS sequence"/>
</dbReference>
<dbReference type="PATRIC" id="fig|1550024.3.peg.4091"/>
<dbReference type="RefSeq" id="WP_050006528.1">
    <property type="nucleotide sequence ID" value="NZ_CAUBPW010000014.1"/>
</dbReference>
<gene>
    <name evidence="2" type="ORF">TQ39_17875</name>
</gene>
<dbReference type="PANTHER" id="PTHR47099">
    <property type="entry name" value="METHYLCOBAMIDE:COM METHYLTRANSFERASE MTBA"/>
    <property type="match status" value="1"/>
</dbReference>
<organism evidence="2 3">
    <name type="scientific">Ruthenibacterium lactatiformans</name>
    <dbReference type="NCBI Taxonomy" id="1550024"/>
    <lineage>
        <taxon>Bacteria</taxon>
        <taxon>Bacillati</taxon>
        <taxon>Bacillota</taxon>
        <taxon>Clostridia</taxon>
        <taxon>Eubacteriales</taxon>
        <taxon>Oscillospiraceae</taxon>
        <taxon>Ruthenibacterium</taxon>
    </lineage>
</organism>
<feature type="domain" description="Uroporphyrinogen decarboxylase (URO-D)" evidence="1">
    <location>
        <begin position="165"/>
        <end position="373"/>
    </location>
</feature>
<keyword evidence="2" id="KW-0489">Methyltransferase</keyword>
<evidence type="ECO:0000313" key="2">
    <source>
        <dbReference type="EMBL" id="KJF38483.1"/>
    </source>
</evidence>
<dbReference type="Gene3D" id="3.20.20.210">
    <property type="match status" value="1"/>
</dbReference>
<dbReference type="InterPro" id="IPR000257">
    <property type="entry name" value="Uroporphyrinogen_deCOase"/>
</dbReference>
<accession>A0A0D8IY79</accession>